<dbReference type="InterPro" id="IPR041118">
    <property type="entry name" value="Rx_N"/>
</dbReference>
<dbReference type="PANTHER" id="PTHR23155:SF906">
    <property type="entry name" value="OS08G0205100 PROTEIN"/>
    <property type="match status" value="1"/>
</dbReference>
<dbReference type="PRINTS" id="PR00364">
    <property type="entry name" value="DISEASERSIST"/>
</dbReference>
<dbReference type="Gene3D" id="1.10.8.430">
    <property type="entry name" value="Helical domain of apoptotic protease-activating factors"/>
    <property type="match status" value="1"/>
</dbReference>
<evidence type="ECO:0000259" key="9">
    <source>
        <dbReference type="Pfam" id="PF18052"/>
    </source>
</evidence>
<dbReference type="InterPro" id="IPR042197">
    <property type="entry name" value="Apaf_helical"/>
</dbReference>
<dbReference type="InterPro" id="IPR058922">
    <property type="entry name" value="WHD_DRP"/>
</dbReference>
<accession>A0ABC9BY25</accession>
<dbReference type="InterPro" id="IPR044974">
    <property type="entry name" value="Disease_R_plants"/>
</dbReference>
<dbReference type="Gene3D" id="3.40.50.300">
    <property type="entry name" value="P-loop containing nucleotide triphosphate hydrolases"/>
    <property type="match status" value="1"/>
</dbReference>
<evidence type="ECO:0000256" key="3">
    <source>
        <dbReference type="ARBA" id="ARBA00022737"/>
    </source>
</evidence>
<evidence type="ECO:0000256" key="5">
    <source>
        <dbReference type="ARBA" id="ARBA00022821"/>
    </source>
</evidence>
<evidence type="ECO:0000256" key="1">
    <source>
        <dbReference type="ARBA" id="ARBA00008894"/>
    </source>
</evidence>
<organism evidence="12 13">
    <name type="scientific">Urochloa decumbens</name>
    <dbReference type="NCBI Taxonomy" id="240449"/>
    <lineage>
        <taxon>Eukaryota</taxon>
        <taxon>Viridiplantae</taxon>
        <taxon>Streptophyta</taxon>
        <taxon>Embryophyta</taxon>
        <taxon>Tracheophyta</taxon>
        <taxon>Spermatophyta</taxon>
        <taxon>Magnoliopsida</taxon>
        <taxon>Liliopsida</taxon>
        <taxon>Poales</taxon>
        <taxon>Poaceae</taxon>
        <taxon>PACMAD clade</taxon>
        <taxon>Panicoideae</taxon>
        <taxon>Panicodae</taxon>
        <taxon>Paniceae</taxon>
        <taxon>Melinidinae</taxon>
        <taxon>Urochloa</taxon>
    </lineage>
</organism>
<dbReference type="GO" id="GO:0042742">
    <property type="term" value="P:defense response to bacterium"/>
    <property type="evidence" value="ECO:0007669"/>
    <property type="project" value="UniProtKB-ARBA"/>
</dbReference>
<keyword evidence="6" id="KW-0175">Coiled coil</keyword>
<dbReference type="AlphaFoldDB" id="A0ABC9BY25"/>
<evidence type="ECO:0000256" key="4">
    <source>
        <dbReference type="ARBA" id="ARBA00022741"/>
    </source>
</evidence>
<dbReference type="GO" id="GO:0009626">
    <property type="term" value="P:plant-type hypersensitive response"/>
    <property type="evidence" value="ECO:0007669"/>
    <property type="project" value="UniProtKB-ARBA"/>
</dbReference>
<sequence>MAAAAVVSVSMGVLKPVLAKLATLMGDEYKKIKGLRRKVTSLQRELRDMDAFLEKMDSADELDPQAKNWRKDIIEMSYDIEDCIDDFMQRVGQANNKAGILRKAFKYLWTFKDRYHLANQFEEIEAQVMKASELRHRYKLDQCISVTATVAVDPRLSTIYKESTSLVGIDAQKNELVNRAMDKEQQLKVMVIVGFGGLGKTTLANEVYREVGEKFDCKAFVSVSQKPEMIGLFNSLLSQLGLGTYFDACQLQDPINKLRRHLQDKRYFIIVDDLWDTIAWEETIQYAFPKNDQCSRVMITTRNENVARSCCSNNKCIHNMKPLGDHDSRKLFFDRMFRPEDTCPLDLTTVSCEILKKCGGVPLAIITMASMLACQLTRSSKGQWEYIQNLLATNFETKSKYERMMYILDLSYKNLPRHLKACFLYLGSYPEDHKIGRAELVRRWVAEGFVSDSTGQDIWDVAESYFNELVNRSMIQPIYNDDEFVLGVISGCRVHDMLLELIVTRCKEDNFLSLVNDLQAVVEVQDKVIRRLNIVGIQGKKGGENVVGVTLAKIRSLTILGESNWIPSLLDFKFLRVLSVYWRQSMKIDLTVINQLLQLRYVKVEGNGERIMLPCPIQGLRLLETLDLCRIYGYGSSIPLEIDDAPYLSHLVMPDDTRLPDWIGRIKSLRTLSCFILPGDSLEGIVGLGELTALSDLNLCFPEWCAGLSSATWMAALSTSLDKLGNLKQLQFYHGGSVYWCCDALSSLSPPFLNLERLGLFGCTFSRVPRWIGCLPCLRYLELGAKQVLQEDVDIIGTKLPSLVFLMLRILGIPTGRIVIGGSTGFPCLKTFWFDCDGASFLTFEAGAMPALRRMWLRLDADGWDKAAPAGLHHLPASLEQITIYRTRTTEASNGLITSVFQEAADALPTRPALNFCPYPPRSREEDDF</sequence>
<dbReference type="GO" id="GO:0000166">
    <property type="term" value="F:nucleotide binding"/>
    <property type="evidence" value="ECO:0007669"/>
    <property type="project" value="UniProtKB-KW"/>
</dbReference>
<evidence type="ECO:0000259" key="8">
    <source>
        <dbReference type="Pfam" id="PF00931"/>
    </source>
</evidence>
<dbReference type="Proteomes" id="UP001497457">
    <property type="component" value="Chromosome 28b"/>
</dbReference>
<dbReference type="InterPro" id="IPR002182">
    <property type="entry name" value="NB-ARC"/>
</dbReference>
<reference evidence="13" key="1">
    <citation type="submission" date="2024-06" db="EMBL/GenBank/DDBJ databases">
        <authorList>
            <person name="Ryan C."/>
        </authorList>
    </citation>
    <scope>NUCLEOTIDE SEQUENCE [LARGE SCALE GENOMIC DNA]</scope>
</reference>
<dbReference type="SUPFAM" id="SSF52058">
    <property type="entry name" value="L domain-like"/>
    <property type="match status" value="1"/>
</dbReference>
<dbReference type="InterPro" id="IPR027417">
    <property type="entry name" value="P-loop_NTPase"/>
</dbReference>
<evidence type="ECO:0000259" key="11">
    <source>
        <dbReference type="Pfam" id="PF23598"/>
    </source>
</evidence>
<dbReference type="InterPro" id="IPR038005">
    <property type="entry name" value="RX-like_CC"/>
</dbReference>
<evidence type="ECO:0000256" key="7">
    <source>
        <dbReference type="SAM" id="SignalP"/>
    </source>
</evidence>
<keyword evidence="4" id="KW-0547">Nucleotide-binding</keyword>
<feature type="chain" id="PRO_5044821798" evidence="7">
    <location>
        <begin position="20"/>
        <end position="929"/>
    </location>
</feature>
<dbReference type="FunFam" id="3.40.50.300:FF:001091">
    <property type="entry name" value="Probable disease resistance protein At1g61300"/>
    <property type="match status" value="1"/>
</dbReference>
<keyword evidence="7" id="KW-0732">Signal</keyword>
<evidence type="ECO:0000256" key="6">
    <source>
        <dbReference type="ARBA" id="ARBA00023054"/>
    </source>
</evidence>
<dbReference type="Pfam" id="PF23559">
    <property type="entry name" value="WHD_DRP"/>
    <property type="match status" value="1"/>
</dbReference>
<feature type="domain" description="NB-ARC" evidence="8">
    <location>
        <begin position="172"/>
        <end position="338"/>
    </location>
</feature>
<keyword evidence="5" id="KW-0611">Plant defense</keyword>
<evidence type="ECO:0000313" key="13">
    <source>
        <dbReference type="Proteomes" id="UP001497457"/>
    </source>
</evidence>
<comment type="similarity">
    <text evidence="1">Belongs to the disease resistance NB-LRR family.</text>
</comment>
<feature type="domain" description="Disease resistance N-terminal" evidence="9">
    <location>
        <begin position="13"/>
        <end position="98"/>
    </location>
</feature>
<feature type="signal peptide" evidence="7">
    <location>
        <begin position="1"/>
        <end position="19"/>
    </location>
</feature>
<keyword evidence="13" id="KW-1185">Reference proteome</keyword>
<dbReference type="Gene3D" id="3.80.10.10">
    <property type="entry name" value="Ribonuclease Inhibitor"/>
    <property type="match status" value="1"/>
</dbReference>
<dbReference type="Gene3D" id="1.10.10.10">
    <property type="entry name" value="Winged helix-like DNA-binding domain superfamily/Winged helix DNA-binding domain"/>
    <property type="match status" value="1"/>
</dbReference>
<gene>
    <name evidence="12" type="ORF">URODEC1_LOCUS69489</name>
</gene>
<dbReference type="SUPFAM" id="SSF52540">
    <property type="entry name" value="P-loop containing nucleoside triphosphate hydrolases"/>
    <property type="match status" value="1"/>
</dbReference>
<dbReference type="Gene3D" id="1.20.5.4130">
    <property type="match status" value="1"/>
</dbReference>
<feature type="domain" description="Disease resistance R13L4/SHOC-2-like LRR" evidence="11">
    <location>
        <begin position="553"/>
        <end position="914"/>
    </location>
</feature>
<dbReference type="InterPro" id="IPR036388">
    <property type="entry name" value="WH-like_DNA-bd_sf"/>
</dbReference>
<keyword evidence="2" id="KW-0433">Leucine-rich repeat</keyword>
<dbReference type="Pfam" id="PF18052">
    <property type="entry name" value="Rx_N"/>
    <property type="match status" value="1"/>
</dbReference>
<keyword evidence="3" id="KW-0677">Repeat</keyword>
<dbReference type="FunFam" id="1.10.10.10:FF:000322">
    <property type="entry name" value="Probable disease resistance protein At1g63360"/>
    <property type="match status" value="1"/>
</dbReference>
<evidence type="ECO:0000313" key="12">
    <source>
        <dbReference type="EMBL" id="CAL5009432.1"/>
    </source>
</evidence>
<dbReference type="Pfam" id="PF23598">
    <property type="entry name" value="LRR_14"/>
    <property type="match status" value="1"/>
</dbReference>
<dbReference type="InterPro" id="IPR032675">
    <property type="entry name" value="LRR_dom_sf"/>
</dbReference>
<dbReference type="InterPro" id="IPR055414">
    <property type="entry name" value="LRR_R13L4/SHOC2-like"/>
</dbReference>
<protein>
    <submittedName>
        <fullName evidence="12">Uncharacterized protein</fullName>
    </submittedName>
</protein>
<reference evidence="12 13" key="2">
    <citation type="submission" date="2024-10" db="EMBL/GenBank/DDBJ databases">
        <authorList>
            <person name="Ryan C."/>
        </authorList>
    </citation>
    <scope>NUCLEOTIDE SEQUENCE [LARGE SCALE GENOMIC DNA]</scope>
</reference>
<dbReference type="CDD" id="cd14798">
    <property type="entry name" value="RX-CC_like"/>
    <property type="match status" value="1"/>
</dbReference>
<proteinExistence type="inferred from homology"/>
<name>A0ABC9BY25_9POAL</name>
<dbReference type="GO" id="GO:0002758">
    <property type="term" value="P:innate immune response-activating signaling pathway"/>
    <property type="evidence" value="ECO:0007669"/>
    <property type="project" value="UniProtKB-ARBA"/>
</dbReference>
<dbReference type="EMBL" id="OZ075138">
    <property type="protein sequence ID" value="CAL5009432.1"/>
    <property type="molecule type" value="Genomic_DNA"/>
</dbReference>
<evidence type="ECO:0000259" key="10">
    <source>
        <dbReference type="Pfam" id="PF23559"/>
    </source>
</evidence>
<dbReference type="Pfam" id="PF00931">
    <property type="entry name" value="NB-ARC"/>
    <property type="match status" value="1"/>
</dbReference>
<feature type="domain" description="Disease resistance protein winged helix" evidence="10">
    <location>
        <begin position="429"/>
        <end position="502"/>
    </location>
</feature>
<dbReference type="PANTHER" id="PTHR23155">
    <property type="entry name" value="DISEASE RESISTANCE PROTEIN RP"/>
    <property type="match status" value="1"/>
</dbReference>
<evidence type="ECO:0000256" key="2">
    <source>
        <dbReference type="ARBA" id="ARBA00022614"/>
    </source>
</evidence>